<protein>
    <submittedName>
        <fullName evidence="1">LysR family transcriptional regulator</fullName>
    </submittedName>
</protein>
<sequence>MIIAHLKSLQALELAVRTGSLKAAGEHLGITPAAAGQRIKALEDYLGLDLLVRGRSGIRPTRELSAALAHLSAAFREMETAAKILDFQRVHEIHVVADTDWADLWLKPRLSLFKAENPNVLFCVNGVGDVPMRVGQADCEIWFGEPRGGAEEDELFKDYLLPISSPGIKTRVSGLTSAERLEGFPLLHLDCYRSDPTAIGWPQWVNRYGYRKTAAERGIRYAHVVQALEAVYSDVGMLICGLALVQAQLESGRLSLPFPISQGAWTGHAYRVAFRESAVRRAQVGQFRSWLLDMSGETAAHLRHQTAA</sequence>
<comment type="caution">
    <text evidence="1">The sequence shown here is derived from an EMBL/GenBank/DDBJ whole genome shotgun (WGS) entry which is preliminary data.</text>
</comment>
<gene>
    <name evidence="1" type="ORF">JHL16_30610</name>
</gene>
<proteinExistence type="predicted"/>
<organism evidence="1 2">
    <name type="scientific">Taklimakanibacter albus</name>
    <dbReference type="NCBI Taxonomy" id="2800327"/>
    <lineage>
        <taxon>Bacteria</taxon>
        <taxon>Pseudomonadati</taxon>
        <taxon>Pseudomonadota</taxon>
        <taxon>Alphaproteobacteria</taxon>
        <taxon>Hyphomicrobiales</taxon>
        <taxon>Aestuariivirgaceae</taxon>
        <taxon>Taklimakanibacter</taxon>
    </lineage>
</organism>
<accession>A0ACC5RDP1</accession>
<reference evidence="1" key="1">
    <citation type="submission" date="2021-01" db="EMBL/GenBank/DDBJ databases">
        <authorList>
            <person name="Sun Q."/>
        </authorList>
    </citation>
    <scope>NUCLEOTIDE SEQUENCE</scope>
    <source>
        <strain evidence="1">YIM B02566</strain>
    </source>
</reference>
<dbReference type="EMBL" id="JAENHL010000008">
    <property type="protein sequence ID" value="MBK1870757.1"/>
    <property type="molecule type" value="Genomic_DNA"/>
</dbReference>
<evidence type="ECO:0000313" key="1">
    <source>
        <dbReference type="EMBL" id="MBK1870757.1"/>
    </source>
</evidence>
<evidence type="ECO:0000313" key="2">
    <source>
        <dbReference type="Proteomes" id="UP000616151"/>
    </source>
</evidence>
<dbReference type="Proteomes" id="UP000616151">
    <property type="component" value="Unassembled WGS sequence"/>
</dbReference>
<name>A0ACC5RDP1_9HYPH</name>
<keyword evidence="2" id="KW-1185">Reference proteome</keyword>